<dbReference type="InterPro" id="IPR039424">
    <property type="entry name" value="SBP_5"/>
</dbReference>
<dbReference type="InterPro" id="IPR000914">
    <property type="entry name" value="SBP_5_dom"/>
</dbReference>
<dbReference type="GO" id="GO:0015833">
    <property type="term" value="P:peptide transport"/>
    <property type="evidence" value="ECO:0007669"/>
    <property type="project" value="TreeGrafter"/>
</dbReference>
<dbReference type="Gene3D" id="3.40.190.10">
    <property type="entry name" value="Periplasmic binding protein-like II"/>
    <property type="match status" value="1"/>
</dbReference>
<evidence type="ECO:0000256" key="3">
    <source>
        <dbReference type="ARBA" id="ARBA00022729"/>
    </source>
</evidence>
<comment type="subcellular location">
    <subcellularLocation>
        <location evidence="1">Periplasm</location>
    </subcellularLocation>
</comment>
<dbReference type="EMBL" id="LJYW01000001">
    <property type="protein sequence ID" value="KPL53743.1"/>
    <property type="molecule type" value="Genomic_DNA"/>
</dbReference>
<feature type="signal peptide" evidence="4">
    <location>
        <begin position="1"/>
        <end position="23"/>
    </location>
</feature>
<dbReference type="GO" id="GO:0030288">
    <property type="term" value="C:outer membrane-bounded periplasmic space"/>
    <property type="evidence" value="ECO:0007669"/>
    <property type="project" value="UniProtKB-ARBA"/>
</dbReference>
<keyword evidence="3 4" id="KW-0732">Signal</keyword>
<dbReference type="PIRSF" id="PIRSF002741">
    <property type="entry name" value="MppA"/>
    <property type="match status" value="1"/>
</dbReference>
<reference evidence="6 7" key="1">
    <citation type="submission" date="2015-09" db="EMBL/GenBank/DDBJ databases">
        <authorList>
            <person name="Jackson K.R."/>
            <person name="Lunt B.L."/>
            <person name="Fisher J.N.B."/>
            <person name="Gardner A.V."/>
            <person name="Bailey M.E."/>
            <person name="Deus L.M."/>
            <person name="Earl A.S."/>
            <person name="Gibby P.D."/>
            <person name="Hartmann K.A."/>
            <person name="Liu J.E."/>
            <person name="Manci A.M."/>
            <person name="Nielsen D.A."/>
            <person name="Solomon M.B."/>
            <person name="Breakwell D.P."/>
            <person name="Burnett S.H."/>
            <person name="Grose J.H."/>
        </authorList>
    </citation>
    <scope>NUCLEOTIDE SEQUENCE [LARGE SCALE GENOMIC DNA]</scope>
    <source>
        <strain evidence="6 7">16</strain>
    </source>
</reference>
<accession>A0A0P6VRD4</accession>
<dbReference type="SUPFAM" id="SSF53850">
    <property type="entry name" value="Periplasmic binding protein-like II"/>
    <property type="match status" value="1"/>
</dbReference>
<keyword evidence="7" id="KW-1185">Reference proteome</keyword>
<protein>
    <submittedName>
        <fullName evidence="6">ABC transporter substrate-binding protein</fullName>
    </submittedName>
</protein>
<dbReference type="STRING" id="665126.ABB55_17250"/>
<feature type="chain" id="PRO_5006131725" evidence="4">
    <location>
        <begin position="24"/>
        <end position="493"/>
    </location>
</feature>
<evidence type="ECO:0000256" key="2">
    <source>
        <dbReference type="ARBA" id="ARBA00005695"/>
    </source>
</evidence>
<evidence type="ECO:0000256" key="4">
    <source>
        <dbReference type="SAM" id="SignalP"/>
    </source>
</evidence>
<gene>
    <name evidence="6" type="ORF">ABB55_17250</name>
</gene>
<dbReference type="CDD" id="cd08494">
    <property type="entry name" value="PBP2_NikA_DppA_OppA_like_6"/>
    <property type="match status" value="1"/>
</dbReference>
<evidence type="ECO:0000313" key="6">
    <source>
        <dbReference type="EMBL" id="KPL53743.1"/>
    </source>
</evidence>
<comment type="similarity">
    <text evidence="2">Belongs to the bacterial solute-binding protein 5 family.</text>
</comment>
<evidence type="ECO:0000259" key="5">
    <source>
        <dbReference type="Pfam" id="PF00496"/>
    </source>
</evidence>
<sequence length="493" mass="53337">MPYRRSVLLAALVAGGIASPALAQDKSQVVLCQTLEPTVLDPTAGAAQAIREVTYGNIFEGLVAIDRAGKIVPKLAESWQISADNLVYTFKLKSGVTFHDGTPFTSADVKYSLERAVAPDSKNAQKWIFTPIASIETPDAATVKVTLKQVAANFLYGLAWGDAIIVSEKTAAANATTPVGTGPYKLDKWTRGDRLSLVAVDGWWGGKPAIARATFRFINDPQAQLAAIQSGDCDALTNFGAAEALPTLKADKRLTVTIGKTEGETIIAMNNGKKPLDDLRVRRAIAHAVDRNQVNLGAINGTGTPIGSHFSPAQPGYVDLTGRYPYDPAKAKALLAEAGYASGFELTLKVPPPAYARRSSEIVAAMLGEVGIRVSIENVEFPQWLDRVFKNKDYDLTIISHTEPLDINIYARPDYYFNYKSQAFVDLMKKVDAAVDDKSRLALYGDAQKMLAEDSVNVFLFVLPKVTVSKASLTGMWADWPLPATPLTDLAWQ</sequence>
<evidence type="ECO:0000313" key="7">
    <source>
        <dbReference type="Proteomes" id="UP000048984"/>
    </source>
</evidence>
<reference evidence="6 7" key="2">
    <citation type="submission" date="2015-10" db="EMBL/GenBank/DDBJ databases">
        <title>Draft Genome Sequence of Prosthecomicrobium hirschii ATCC 27832.</title>
        <authorList>
            <person name="Daniel J."/>
            <person name="Givan S.A."/>
            <person name="Brun Y.V."/>
            <person name="Brown P.J."/>
        </authorList>
    </citation>
    <scope>NUCLEOTIDE SEQUENCE [LARGE SCALE GENOMIC DNA]</scope>
    <source>
        <strain evidence="6 7">16</strain>
    </source>
</reference>
<dbReference type="PANTHER" id="PTHR30290:SF38">
    <property type="entry name" value="D,D-DIPEPTIDE-BINDING PERIPLASMIC PROTEIN DDPA-RELATED"/>
    <property type="match status" value="1"/>
</dbReference>
<dbReference type="Gene3D" id="3.90.76.10">
    <property type="entry name" value="Dipeptide-binding Protein, Domain 1"/>
    <property type="match status" value="1"/>
</dbReference>
<feature type="domain" description="Solute-binding protein family 5" evidence="5">
    <location>
        <begin position="70"/>
        <end position="401"/>
    </location>
</feature>
<comment type="caution">
    <text evidence="6">The sequence shown here is derived from an EMBL/GenBank/DDBJ whole genome shotgun (WGS) entry which is preliminary data.</text>
</comment>
<evidence type="ECO:0000256" key="1">
    <source>
        <dbReference type="ARBA" id="ARBA00004418"/>
    </source>
</evidence>
<dbReference type="AlphaFoldDB" id="A0A0P6VRD4"/>
<dbReference type="RefSeq" id="WP_054359907.1">
    <property type="nucleotide sequence ID" value="NZ_LJYW01000001.1"/>
</dbReference>
<dbReference type="GO" id="GO:1904680">
    <property type="term" value="F:peptide transmembrane transporter activity"/>
    <property type="evidence" value="ECO:0007669"/>
    <property type="project" value="TreeGrafter"/>
</dbReference>
<dbReference type="Pfam" id="PF00496">
    <property type="entry name" value="SBP_bac_5"/>
    <property type="match status" value="1"/>
</dbReference>
<name>A0A0P6VRD4_9HYPH</name>
<dbReference type="InterPro" id="IPR030678">
    <property type="entry name" value="Peptide/Ni-bd"/>
</dbReference>
<organism evidence="6 7">
    <name type="scientific">Prosthecodimorpha hirschii</name>
    <dbReference type="NCBI Taxonomy" id="665126"/>
    <lineage>
        <taxon>Bacteria</taxon>
        <taxon>Pseudomonadati</taxon>
        <taxon>Pseudomonadota</taxon>
        <taxon>Alphaproteobacteria</taxon>
        <taxon>Hyphomicrobiales</taxon>
        <taxon>Ancalomicrobiaceae</taxon>
        <taxon>Prosthecodimorpha</taxon>
    </lineage>
</organism>
<proteinExistence type="inferred from homology"/>
<dbReference type="GO" id="GO:0043190">
    <property type="term" value="C:ATP-binding cassette (ABC) transporter complex"/>
    <property type="evidence" value="ECO:0007669"/>
    <property type="project" value="InterPro"/>
</dbReference>
<dbReference type="PANTHER" id="PTHR30290">
    <property type="entry name" value="PERIPLASMIC BINDING COMPONENT OF ABC TRANSPORTER"/>
    <property type="match status" value="1"/>
</dbReference>
<dbReference type="Proteomes" id="UP000048984">
    <property type="component" value="Unassembled WGS sequence"/>
</dbReference>
<dbReference type="Gene3D" id="3.10.105.10">
    <property type="entry name" value="Dipeptide-binding Protein, Domain 3"/>
    <property type="match status" value="1"/>
</dbReference>